<reference evidence="1" key="1">
    <citation type="submission" date="2017-02" db="UniProtKB">
        <authorList>
            <consortium name="WormBaseParasite"/>
        </authorList>
    </citation>
    <scope>IDENTIFICATION</scope>
</reference>
<organism evidence="1">
    <name type="scientific">Rodentolepis nana</name>
    <name type="common">Dwarf tapeworm</name>
    <name type="synonym">Hymenolepis nana</name>
    <dbReference type="NCBI Taxonomy" id="102285"/>
    <lineage>
        <taxon>Eukaryota</taxon>
        <taxon>Metazoa</taxon>
        <taxon>Spiralia</taxon>
        <taxon>Lophotrochozoa</taxon>
        <taxon>Platyhelminthes</taxon>
        <taxon>Cestoda</taxon>
        <taxon>Eucestoda</taxon>
        <taxon>Cyclophyllidea</taxon>
        <taxon>Hymenolepididae</taxon>
        <taxon>Rodentolepis</taxon>
    </lineage>
</organism>
<proteinExistence type="predicted"/>
<evidence type="ECO:0000313" key="1">
    <source>
        <dbReference type="WBParaSite" id="HNAJ_0000190501-mRNA-1"/>
    </source>
</evidence>
<dbReference type="WBParaSite" id="HNAJ_0000190501-mRNA-1">
    <property type="protein sequence ID" value="HNAJ_0000190501-mRNA-1"/>
    <property type="gene ID" value="HNAJ_0000190501"/>
</dbReference>
<protein>
    <submittedName>
        <fullName evidence="1">Uncharacterized protein</fullName>
    </submittedName>
</protein>
<accession>A0A0R3T4C4</accession>
<name>A0A0R3T4C4_RODNA</name>
<sequence>MRYKGVSKIQIPWHQVGVKLSTASRGSHRNTRGRSIWMADILKGLLAQGLLEVDYNCFIILGYSSRGSEELETLFRGLFCAWRYLTAMLEIVERSGMINPPFDIV</sequence>
<dbReference type="AlphaFoldDB" id="A0A0R3T4C4"/>